<keyword evidence="2" id="KW-1185">Reference proteome</keyword>
<protein>
    <submittedName>
        <fullName evidence="1">Uncharacterized protein</fullName>
    </submittedName>
</protein>
<dbReference type="EMBL" id="JAOAOG010000276">
    <property type="protein sequence ID" value="KAJ6233669.1"/>
    <property type="molecule type" value="Genomic_DNA"/>
</dbReference>
<dbReference type="Proteomes" id="UP001150062">
    <property type="component" value="Unassembled WGS sequence"/>
</dbReference>
<reference evidence="1" key="1">
    <citation type="submission" date="2022-08" db="EMBL/GenBank/DDBJ databases">
        <title>Novel sulfate-reducing endosymbionts in the free-living metamonad Anaeramoeba.</title>
        <authorList>
            <person name="Jerlstrom-Hultqvist J."/>
            <person name="Cepicka I."/>
            <person name="Gallot-Lavallee L."/>
            <person name="Salas-Leiva D."/>
            <person name="Curtis B.A."/>
            <person name="Zahonova K."/>
            <person name="Pipaliya S."/>
            <person name="Dacks J."/>
            <person name="Roger A.J."/>
        </authorList>
    </citation>
    <scope>NUCLEOTIDE SEQUENCE</scope>
    <source>
        <strain evidence="1">Schooner1</strain>
    </source>
</reference>
<evidence type="ECO:0000313" key="2">
    <source>
        <dbReference type="Proteomes" id="UP001150062"/>
    </source>
</evidence>
<sequence length="77" mass="9114">MSRQERKEFKINEISETEIRVDVVSTDYDNFGEWFTYVDHNGKWLQSLPMKTSFKAPLNKKEEVKAAMIQHGYSEIN</sequence>
<evidence type="ECO:0000313" key="1">
    <source>
        <dbReference type="EMBL" id="KAJ6233669.1"/>
    </source>
</evidence>
<accession>A0ABQ8XQL2</accession>
<proteinExistence type="predicted"/>
<comment type="caution">
    <text evidence="1">The sequence shown here is derived from an EMBL/GenBank/DDBJ whole genome shotgun (WGS) entry which is preliminary data.</text>
</comment>
<name>A0ABQ8XQL2_9EUKA</name>
<organism evidence="1 2">
    <name type="scientific">Anaeramoeba flamelloides</name>
    <dbReference type="NCBI Taxonomy" id="1746091"/>
    <lineage>
        <taxon>Eukaryota</taxon>
        <taxon>Metamonada</taxon>
        <taxon>Anaeramoebidae</taxon>
        <taxon>Anaeramoeba</taxon>
    </lineage>
</organism>
<gene>
    <name evidence="1" type="ORF">M0813_29977</name>
</gene>